<feature type="region of interest" description="Disordered" evidence="1">
    <location>
        <begin position="149"/>
        <end position="181"/>
    </location>
</feature>
<dbReference type="AlphaFoldDB" id="A0A2N8P133"/>
<dbReference type="EMBL" id="LGUI01000002">
    <property type="protein sequence ID" value="PNE34718.1"/>
    <property type="molecule type" value="Genomic_DNA"/>
</dbReference>
<accession>A0A2N8P133</accession>
<keyword evidence="3" id="KW-1185">Reference proteome</keyword>
<feature type="compositionally biased region" description="Low complexity" evidence="1">
    <location>
        <begin position="149"/>
        <end position="160"/>
    </location>
</feature>
<dbReference type="Proteomes" id="UP000235945">
    <property type="component" value="Unassembled WGS sequence"/>
</dbReference>
<name>A0A2N8P133_STREU</name>
<gene>
    <name evidence="2" type="ORF">AF335_09415</name>
</gene>
<evidence type="ECO:0000313" key="2">
    <source>
        <dbReference type="EMBL" id="PNE34718.1"/>
    </source>
</evidence>
<organism evidence="2 3">
    <name type="scientific">Streptomyces eurocidicus</name>
    <name type="common">Streptoverticillium eurocidicus</name>
    <dbReference type="NCBI Taxonomy" id="66423"/>
    <lineage>
        <taxon>Bacteria</taxon>
        <taxon>Bacillati</taxon>
        <taxon>Actinomycetota</taxon>
        <taxon>Actinomycetes</taxon>
        <taxon>Kitasatosporales</taxon>
        <taxon>Streptomycetaceae</taxon>
        <taxon>Streptomyces</taxon>
    </lineage>
</organism>
<feature type="region of interest" description="Disordered" evidence="1">
    <location>
        <begin position="117"/>
        <end position="136"/>
    </location>
</feature>
<evidence type="ECO:0000256" key="1">
    <source>
        <dbReference type="SAM" id="MobiDB-lite"/>
    </source>
</evidence>
<reference evidence="3" key="1">
    <citation type="submission" date="2015-07" db="EMBL/GenBank/DDBJ databases">
        <authorList>
            <person name="Graham D.E."/>
            <person name="Giannone R.J."/>
            <person name="Gulvik C.A."/>
            <person name="Hettich R.L."/>
            <person name="Klingeman D.M."/>
            <person name="Mahan K.M."/>
            <person name="Parry R.J."/>
            <person name="Spain J.C."/>
        </authorList>
    </citation>
    <scope>NUCLEOTIDE SEQUENCE [LARGE SCALE GENOMIC DNA]</scope>
    <source>
        <strain evidence="3">ATCC 27428</strain>
    </source>
</reference>
<evidence type="ECO:0000313" key="3">
    <source>
        <dbReference type="Proteomes" id="UP000235945"/>
    </source>
</evidence>
<protein>
    <submittedName>
        <fullName evidence="2">Uncharacterized protein</fullName>
    </submittedName>
</protein>
<comment type="caution">
    <text evidence="2">The sequence shown here is derived from an EMBL/GenBank/DDBJ whole genome shotgun (WGS) entry which is preliminary data.</text>
</comment>
<proteinExistence type="predicted"/>
<sequence>MVRSGGGLAVEHGLDQREAALTVRGGGAGERPVQLLGRGDAGGDRAVPGTEGGGQGGVVPCGDVVVGGLGAVDGAFDGVTVVVQHDHYGCGAVTCGGSDGLGGELGAQGVADRVPQGLADEPRTGGQAQLLGAEGGGADVGDQDVAGLQLGGQPLPQGRLGETGAGRRGRRRSGTGGRVFA</sequence>